<feature type="region of interest" description="Disordered" evidence="1">
    <location>
        <begin position="213"/>
        <end position="245"/>
    </location>
</feature>
<sequence length="447" mass="50127">MYQSQQTPSPVQSSKDKRSNRRRVSCGFHHKRHQACPENCEGRISHPPDSHPPVQDRFTVGCNECKAFYISNNSNISKNINMNNSNNNLNTQPIIINTDNQPNKKFKLNNLISSPLPGPTSLMDSPPDSPMSTPTRSLSPMSSNAIVPTLGSSSNNSPLPSSFNSISSSPVSGISSPLVVSSEDMETNNSSPLPSVTSLSGILNKSPSIAYTGKRKYQNSSSSSSPIPSPTTIDFSTSPSSTTPIIDHHQQQNQQISNINNSLKSKIQNQIQNTNNSTITPSCESLLFLLEHEVEKEIYTQKEVELRERKLVQQEEQLKVERTQQILDYQKQQQLMEIQRLLKLQEDLEMWDQKLQTYQQDLSKKQFDLQKNNIKNPTENNINSNSNNSNNNNNNNNNNNSSSFKSLYSSTPSISIMNSNLKYKVPDTNLSSKPNFYNYLNNLVQEN</sequence>
<dbReference type="InParanoid" id="A0A152A0H1"/>
<dbReference type="OrthoDB" id="21412at2759"/>
<feature type="compositionally biased region" description="Low complexity" evidence="1">
    <location>
        <begin position="1"/>
        <end position="13"/>
    </location>
</feature>
<accession>A0A152A0H1</accession>
<evidence type="ECO:0000313" key="3">
    <source>
        <dbReference type="Proteomes" id="UP000076078"/>
    </source>
</evidence>
<feature type="region of interest" description="Disordered" evidence="1">
    <location>
        <begin position="374"/>
        <end position="405"/>
    </location>
</feature>
<feature type="compositionally biased region" description="Low complexity" evidence="1">
    <location>
        <begin position="220"/>
        <end position="245"/>
    </location>
</feature>
<reference evidence="2 3" key="1">
    <citation type="submission" date="2015-12" db="EMBL/GenBank/DDBJ databases">
        <title>Dictyostelia acquired genes for synthesis and detection of signals that induce cell-type specialization by lateral gene transfer from prokaryotes.</title>
        <authorList>
            <person name="Gloeckner G."/>
            <person name="Schaap P."/>
        </authorList>
    </citation>
    <scope>NUCLEOTIDE SEQUENCE [LARGE SCALE GENOMIC DNA]</scope>
    <source>
        <strain evidence="2 3">TK</strain>
    </source>
</reference>
<organism evidence="2 3">
    <name type="scientific">Tieghemostelium lacteum</name>
    <name type="common">Slime mold</name>
    <name type="synonym">Dictyostelium lacteum</name>
    <dbReference type="NCBI Taxonomy" id="361077"/>
    <lineage>
        <taxon>Eukaryota</taxon>
        <taxon>Amoebozoa</taxon>
        <taxon>Evosea</taxon>
        <taxon>Eumycetozoa</taxon>
        <taxon>Dictyostelia</taxon>
        <taxon>Dictyosteliales</taxon>
        <taxon>Raperosteliaceae</taxon>
        <taxon>Tieghemostelium</taxon>
    </lineage>
</organism>
<evidence type="ECO:0000256" key="1">
    <source>
        <dbReference type="SAM" id="MobiDB-lite"/>
    </source>
</evidence>
<dbReference type="AlphaFoldDB" id="A0A152A0H1"/>
<feature type="region of interest" description="Disordered" evidence="1">
    <location>
        <begin position="110"/>
        <end position="174"/>
    </location>
</feature>
<gene>
    <name evidence="2" type="ORF">DLAC_03665</name>
</gene>
<keyword evidence="3" id="KW-1185">Reference proteome</keyword>
<comment type="caution">
    <text evidence="2">The sequence shown here is derived from an EMBL/GenBank/DDBJ whole genome shotgun (WGS) entry which is preliminary data.</text>
</comment>
<feature type="compositionally biased region" description="Low complexity" evidence="1">
    <location>
        <begin position="150"/>
        <end position="174"/>
    </location>
</feature>
<dbReference type="FunCoup" id="A0A152A0H1">
    <property type="interactions" value="738"/>
</dbReference>
<protein>
    <submittedName>
        <fullName evidence="2">Prespore-specific protein</fullName>
    </submittedName>
</protein>
<dbReference type="Proteomes" id="UP000076078">
    <property type="component" value="Unassembled WGS sequence"/>
</dbReference>
<feature type="compositionally biased region" description="Low complexity" evidence="1">
    <location>
        <begin position="380"/>
        <end position="403"/>
    </location>
</feature>
<proteinExistence type="predicted"/>
<feature type="region of interest" description="Disordered" evidence="1">
    <location>
        <begin position="1"/>
        <end position="23"/>
    </location>
</feature>
<evidence type="ECO:0000313" key="2">
    <source>
        <dbReference type="EMBL" id="KYQ99725.1"/>
    </source>
</evidence>
<dbReference type="EMBL" id="LODT01000020">
    <property type="protein sequence ID" value="KYQ99725.1"/>
    <property type="molecule type" value="Genomic_DNA"/>
</dbReference>
<feature type="compositionally biased region" description="Low complexity" evidence="1">
    <location>
        <begin position="119"/>
        <end position="137"/>
    </location>
</feature>
<dbReference type="OMA" id="TVGCTEC"/>
<name>A0A152A0H1_TIELA</name>